<dbReference type="PROSITE" id="PS01095">
    <property type="entry name" value="GH18_1"/>
    <property type="match status" value="1"/>
</dbReference>
<feature type="domain" description="GH18" evidence="13">
    <location>
        <begin position="30"/>
        <end position="304"/>
    </location>
</feature>
<dbReference type="InterPro" id="IPR045321">
    <property type="entry name" value="Cts1-like"/>
</dbReference>
<keyword evidence="5" id="KW-1015">Disulfide bond</keyword>
<dbReference type="EC" id="3.2.1.14" evidence="2"/>
<dbReference type="InterPro" id="IPR001579">
    <property type="entry name" value="Glyco_hydro_18_chit_AS"/>
</dbReference>
<evidence type="ECO:0000256" key="12">
    <source>
        <dbReference type="SAM" id="SignalP"/>
    </source>
</evidence>
<keyword evidence="4" id="KW-0146">Chitin degradation</keyword>
<dbReference type="SUPFAM" id="SSF51445">
    <property type="entry name" value="(Trans)glycosidases"/>
    <property type="match status" value="1"/>
</dbReference>
<comment type="caution">
    <text evidence="14">The sequence shown here is derived from an EMBL/GenBank/DDBJ whole genome shotgun (WGS) entry which is preliminary data.</text>
</comment>
<name>A0AAE1YU81_9LAMI</name>
<comment type="function">
    <text evidence="9">This protein functions as a defense against chitin containing fungal pathogens.</text>
</comment>
<protein>
    <recommendedName>
        <fullName evidence="2">chitinase</fullName>
        <ecNumber evidence="2">3.2.1.14</ecNumber>
    </recommendedName>
</protein>
<keyword evidence="15" id="KW-1185">Reference proteome</keyword>
<dbReference type="EMBL" id="JACGWO010000002">
    <property type="protein sequence ID" value="KAK4436256.1"/>
    <property type="molecule type" value="Genomic_DNA"/>
</dbReference>
<evidence type="ECO:0000256" key="3">
    <source>
        <dbReference type="ARBA" id="ARBA00022801"/>
    </source>
</evidence>
<evidence type="ECO:0000256" key="7">
    <source>
        <dbReference type="ARBA" id="ARBA00023295"/>
    </source>
</evidence>
<accession>A0AAE1YU81</accession>
<evidence type="ECO:0000256" key="8">
    <source>
        <dbReference type="ARBA" id="ARBA00023326"/>
    </source>
</evidence>
<evidence type="ECO:0000256" key="11">
    <source>
        <dbReference type="RuleBase" id="RU004453"/>
    </source>
</evidence>
<reference evidence="14" key="2">
    <citation type="journal article" date="2024" name="Plant">
        <title>Genomic evolution and insights into agronomic trait innovations of Sesamum species.</title>
        <authorList>
            <person name="Miao H."/>
            <person name="Wang L."/>
            <person name="Qu L."/>
            <person name="Liu H."/>
            <person name="Sun Y."/>
            <person name="Le M."/>
            <person name="Wang Q."/>
            <person name="Wei S."/>
            <person name="Zheng Y."/>
            <person name="Lin W."/>
            <person name="Duan Y."/>
            <person name="Cao H."/>
            <person name="Xiong S."/>
            <person name="Wang X."/>
            <person name="Wei L."/>
            <person name="Li C."/>
            <person name="Ma Q."/>
            <person name="Ju M."/>
            <person name="Zhao R."/>
            <person name="Li G."/>
            <person name="Mu C."/>
            <person name="Tian Q."/>
            <person name="Mei H."/>
            <person name="Zhang T."/>
            <person name="Gao T."/>
            <person name="Zhang H."/>
        </authorList>
    </citation>
    <scope>NUCLEOTIDE SEQUENCE</scope>
    <source>
        <strain evidence="14">3651</strain>
    </source>
</reference>
<dbReference type="GO" id="GO:0008843">
    <property type="term" value="F:endochitinase activity"/>
    <property type="evidence" value="ECO:0007669"/>
    <property type="project" value="UniProtKB-EC"/>
</dbReference>
<feature type="signal peptide" evidence="12">
    <location>
        <begin position="1"/>
        <end position="29"/>
    </location>
</feature>
<evidence type="ECO:0000256" key="2">
    <source>
        <dbReference type="ARBA" id="ARBA00012729"/>
    </source>
</evidence>
<evidence type="ECO:0000256" key="6">
    <source>
        <dbReference type="ARBA" id="ARBA00023277"/>
    </source>
</evidence>
<gene>
    <name evidence="14" type="ORF">Salat_0789300</name>
</gene>
<evidence type="ECO:0000256" key="1">
    <source>
        <dbReference type="ARBA" id="ARBA00000822"/>
    </source>
</evidence>
<evidence type="ECO:0000313" key="14">
    <source>
        <dbReference type="EMBL" id="KAK4436256.1"/>
    </source>
</evidence>
<keyword evidence="12" id="KW-0732">Signal</keyword>
<dbReference type="PANTHER" id="PTHR45708">
    <property type="entry name" value="ENDOCHITINASE"/>
    <property type="match status" value="1"/>
</dbReference>
<feature type="chain" id="PRO_5042232409" description="chitinase" evidence="12">
    <location>
        <begin position="30"/>
        <end position="316"/>
    </location>
</feature>
<proteinExistence type="inferred from homology"/>
<comment type="catalytic activity">
    <reaction evidence="1">
        <text>Random endo-hydrolysis of N-acetyl-beta-D-glucosaminide (1-&gt;4)-beta-linkages in chitin and chitodextrins.</text>
        <dbReference type="EC" id="3.2.1.14"/>
    </reaction>
</comment>
<keyword evidence="6" id="KW-0119">Carbohydrate metabolism</keyword>
<keyword evidence="8" id="KW-0624">Polysaccharide degradation</keyword>
<dbReference type="Pfam" id="PF00704">
    <property type="entry name" value="Glyco_hydro_18"/>
    <property type="match status" value="1"/>
</dbReference>
<dbReference type="GO" id="GO:0000272">
    <property type="term" value="P:polysaccharide catabolic process"/>
    <property type="evidence" value="ECO:0007669"/>
    <property type="project" value="UniProtKB-KW"/>
</dbReference>
<dbReference type="FunFam" id="3.20.20.80:FF:000015">
    <property type="entry name" value="Acidic endochitinase SE2"/>
    <property type="match status" value="1"/>
</dbReference>
<dbReference type="Gene3D" id="3.20.20.80">
    <property type="entry name" value="Glycosidases"/>
    <property type="match status" value="1"/>
</dbReference>
<evidence type="ECO:0000259" key="13">
    <source>
        <dbReference type="PROSITE" id="PS51910"/>
    </source>
</evidence>
<evidence type="ECO:0000256" key="4">
    <source>
        <dbReference type="ARBA" id="ARBA00023024"/>
    </source>
</evidence>
<dbReference type="Proteomes" id="UP001293254">
    <property type="component" value="Unassembled WGS sequence"/>
</dbReference>
<dbReference type="InterPro" id="IPR001223">
    <property type="entry name" value="Glyco_hydro18_cat"/>
</dbReference>
<sequence>MAAVCSQATKPFLILSILIAFSLLRSSEACGISIYWGQNGYEGTLLQACQSGLYTYVNLAFLNDFGCGITPGLNLAAHCDPPSGTCRRLVTEIQACQSLGIKVLLALGGAYGNYGLCSPDDAKQVAAYLYDTFLSGTSTTGPLGAVALDGIDFDIEYPSSTLYWDDLARALKNYSTPQKKVYLAAAPQCPRPDRNLDTAIRTGLFDYVWVQFYNNPQCDYRSGVSGLISSWNEWSASLPAGNQLFLGLPASQAAAGGGYIPPDVLMNQILPVIRTSANYGGVMLWSRYYDTDYSATIHPAVCSKTLHREELLISMV</sequence>
<dbReference type="PROSITE" id="PS51910">
    <property type="entry name" value="GH18_2"/>
    <property type="match status" value="1"/>
</dbReference>
<keyword evidence="7 10" id="KW-0326">Glycosidase</keyword>
<evidence type="ECO:0000256" key="10">
    <source>
        <dbReference type="RuleBase" id="RU000489"/>
    </source>
</evidence>
<dbReference type="InterPro" id="IPR050542">
    <property type="entry name" value="Glycosyl_Hydrlase18_Chitinase"/>
</dbReference>
<organism evidence="14 15">
    <name type="scientific">Sesamum alatum</name>
    <dbReference type="NCBI Taxonomy" id="300844"/>
    <lineage>
        <taxon>Eukaryota</taxon>
        <taxon>Viridiplantae</taxon>
        <taxon>Streptophyta</taxon>
        <taxon>Embryophyta</taxon>
        <taxon>Tracheophyta</taxon>
        <taxon>Spermatophyta</taxon>
        <taxon>Magnoliopsida</taxon>
        <taxon>eudicotyledons</taxon>
        <taxon>Gunneridae</taxon>
        <taxon>Pentapetalae</taxon>
        <taxon>asterids</taxon>
        <taxon>lamiids</taxon>
        <taxon>Lamiales</taxon>
        <taxon>Pedaliaceae</taxon>
        <taxon>Sesamum</taxon>
    </lineage>
</organism>
<dbReference type="GO" id="GO:0006032">
    <property type="term" value="P:chitin catabolic process"/>
    <property type="evidence" value="ECO:0007669"/>
    <property type="project" value="UniProtKB-KW"/>
</dbReference>
<dbReference type="GO" id="GO:0005576">
    <property type="term" value="C:extracellular region"/>
    <property type="evidence" value="ECO:0007669"/>
    <property type="project" value="TreeGrafter"/>
</dbReference>
<evidence type="ECO:0000313" key="15">
    <source>
        <dbReference type="Proteomes" id="UP001293254"/>
    </source>
</evidence>
<keyword evidence="3 10" id="KW-0378">Hydrolase</keyword>
<dbReference type="InterPro" id="IPR017853">
    <property type="entry name" value="GH"/>
</dbReference>
<dbReference type="CDD" id="cd02877">
    <property type="entry name" value="GH18_hevamine_XipI_class_III"/>
    <property type="match status" value="1"/>
</dbReference>
<dbReference type="PANTHER" id="PTHR45708:SF21">
    <property type="entry name" value="ACIDIC ENDOCHITINASE"/>
    <property type="match status" value="1"/>
</dbReference>
<reference evidence="14" key="1">
    <citation type="submission" date="2020-06" db="EMBL/GenBank/DDBJ databases">
        <authorList>
            <person name="Li T."/>
            <person name="Hu X."/>
            <person name="Zhang T."/>
            <person name="Song X."/>
            <person name="Zhang H."/>
            <person name="Dai N."/>
            <person name="Sheng W."/>
            <person name="Hou X."/>
            <person name="Wei L."/>
        </authorList>
    </citation>
    <scope>NUCLEOTIDE SEQUENCE</scope>
    <source>
        <strain evidence="14">3651</strain>
        <tissue evidence="14">Leaf</tissue>
    </source>
</reference>
<evidence type="ECO:0000256" key="5">
    <source>
        <dbReference type="ARBA" id="ARBA00023157"/>
    </source>
</evidence>
<dbReference type="AlphaFoldDB" id="A0AAE1YU81"/>
<evidence type="ECO:0000256" key="9">
    <source>
        <dbReference type="ARBA" id="ARBA00059418"/>
    </source>
</evidence>
<comment type="similarity">
    <text evidence="11">Belongs to the glycosyl hydrolase 18 family.</text>
</comment>